<dbReference type="SMART" id="SM00388">
    <property type="entry name" value="HisKA"/>
    <property type="match status" value="1"/>
</dbReference>
<dbReference type="Gene3D" id="2.130.10.10">
    <property type="entry name" value="YVTN repeat-like/Quinoprotein amine dehydrogenase"/>
    <property type="match status" value="3"/>
</dbReference>
<dbReference type="SUPFAM" id="SSF47384">
    <property type="entry name" value="Homodimeric domain of signal transducing histidine kinase"/>
    <property type="match status" value="1"/>
</dbReference>
<dbReference type="SUPFAM" id="SSF55785">
    <property type="entry name" value="PYP-like sensor domain (PAS domain)"/>
    <property type="match status" value="1"/>
</dbReference>
<dbReference type="NCBIfam" id="TIGR00229">
    <property type="entry name" value="sensory_box"/>
    <property type="match status" value="1"/>
</dbReference>
<keyword evidence="3 4" id="KW-0597">Phosphoprotein</keyword>
<keyword evidence="5" id="KW-0175">Coiled coil</keyword>
<dbReference type="InterPro" id="IPR036890">
    <property type="entry name" value="HATPase_C_sf"/>
</dbReference>
<evidence type="ECO:0000256" key="6">
    <source>
        <dbReference type="SAM" id="SignalP"/>
    </source>
</evidence>
<evidence type="ECO:0000256" key="4">
    <source>
        <dbReference type="PROSITE-ProRule" id="PRU00169"/>
    </source>
</evidence>
<dbReference type="SMART" id="SM00091">
    <property type="entry name" value="PAS"/>
    <property type="match status" value="1"/>
</dbReference>
<feature type="domain" description="Response regulatory" evidence="8">
    <location>
        <begin position="1186"/>
        <end position="1303"/>
    </location>
</feature>
<dbReference type="Pfam" id="PF00072">
    <property type="entry name" value="Response_reg"/>
    <property type="match status" value="1"/>
</dbReference>
<proteinExistence type="predicted"/>
<dbReference type="Gene3D" id="3.30.450.20">
    <property type="entry name" value="PAS domain"/>
    <property type="match status" value="1"/>
</dbReference>
<dbReference type="SUPFAM" id="SSF63829">
    <property type="entry name" value="Calcium-dependent phosphotriesterase"/>
    <property type="match status" value="2"/>
</dbReference>
<dbReference type="CDD" id="cd00082">
    <property type="entry name" value="HisKA"/>
    <property type="match status" value="1"/>
</dbReference>
<dbReference type="PANTHER" id="PTHR43547">
    <property type="entry name" value="TWO-COMPONENT HISTIDINE KINASE"/>
    <property type="match status" value="1"/>
</dbReference>
<evidence type="ECO:0000256" key="1">
    <source>
        <dbReference type="ARBA" id="ARBA00000085"/>
    </source>
</evidence>
<dbReference type="InterPro" id="IPR011123">
    <property type="entry name" value="Y_Y_Y"/>
</dbReference>
<reference evidence="9 10" key="1">
    <citation type="submission" date="2021-02" db="EMBL/GenBank/DDBJ databases">
        <title>De Novo genome assembly of isolated myxobacteria.</title>
        <authorList>
            <person name="Stevens D.C."/>
        </authorList>
    </citation>
    <scope>NUCLEOTIDE SEQUENCE [LARGE SCALE GENOMIC DNA]</scope>
    <source>
        <strain evidence="10">SCPEA02</strain>
    </source>
</reference>
<dbReference type="EMBL" id="CP071090">
    <property type="protein sequence ID" value="QSQ21301.1"/>
    <property type="molecule type" value="Genomic_DNA"/>
</dbReference>
<dbReference type="Pfam" id="PF13426">
    <property type="entry name" value="PAS_9"/>
    <property type="match status" value="1"/>
</dbReference>
<dbReference type="SUPFAM" id="SSF52172">
    <property type="entry name" value="CheY-like"/>
    <property type="match status" value="1"/>
</dbReference>
<dbReference type="InterPro" id="IPR001789">
    <property type="entry name" value="Sig_transdc_resp-reg_receiver"/>
</dbReference>
<dbReference type="InterPro" id="IPR000014">
    <property type="entry name" value="PAS"/>
</dbReference>
<evidence type="ECO:0000256" key="2">
    <source>
        <dbReference type="ARBA" id="ARBA00012438"/>
    </source>
</evidence>
<sequence length="1306" mass="142118">MTTRHLMVLAALAVLLAGTARAQESDVPLSGALHRIWGLDDGLPQSSALALAQAPDGHLFVGTQEGLARFDGRTWTVLDQAAGMPCEEVMSLAMLPDGTLWVGTGGCGLVRLSKGTITHLPTRPGSGGDRVSALERTKDGTLWVGTDHGLARLEPDLPLTYVPELGTEDISSLAPSSSGVWVGTRTAGLWHVRGTTAERVTPPGPLDHVTALTVDADGVLWVGTQTQGLWRRSANGALEAAPSEVPTRITALRVARHGGIWVGTETAGFGRLKRGKYTPAQGIAPNAGVVAFLEDTEGSLWVGTFSSSLHQLRRGELDVVGKPEGLADDFIWSVYADHEGAVWIGSGGALHRWKDGNLTRYGPADGVPAGRIYDMAQDREGALWLGTNLGAARYHEGRFELLTTKDGLPSDSVQSIYHDREGTLWFGTRFGLVRRVDGQLRIFTTKDGLSKDLITNMVEAPGGGWWLASGGGLDFLDEKLTVRKDGPEAALAGRDVSGLVLDANDPSTLWAATDDGLARVTRDGVKVVRGRDGLLINNLLSVVDDHRGHLWMGSNRGLYRVAKSELRDFFDGRASRVHAVTYGRSEGMRSIECNSYSNASAVRTVSGELWFPSVAGAVRVPASAEPRPRIPPPLNVTQVMSRGQVVDLEKGLPPGVSDVELHWAALTFVAPEKVRYRYWLEGVDPGWVEAGDRRVAYYTNLPPGEYRFRVQAEAADRRWGPVETGVLLHRPARFFEAPGFLVTLALALVGGGLGTYRWRVGRLRARAKELSERVEERTKELATANAELKTALDQSAEGERNLRLLIDRLPIALTVYQEERAVYANRASLDLLGYERLEELAGRSVFDHLPVEEHPQWRERMQAVRQGAVLPERLARVIRRDGSMALAEVCGVVLRFGGHPAVVSVARDVTEARRMEERVRLSDRMSGVGTLAAGVAHEINNPLSYVIGNQQFVLERLEPLLEETQGDTVSMPMSTLQGLAEALRDASEGAGRVRHIVRDLKTFSRGDEESTRPLDVRLVLESALSICFNEVRHRARVRRELGNVPLVVANEARLGQVFLNLLVNAAQAIPDGQVERNEIVLSTFTDAEGRAVVEVSDTGSGIAPEHLARIFDPFFTTKPVGVGTGLGLSICHGIVSVLGGDIQVESQVGKGTRFRVVLPAAPPDARVETPRTRAQERNAQVKKKARLLVVDDEPLVARGVARLLSNEFSAESTSSAREALERLARGERFDLMLCDVMMPEMNGEAFFQRLSEVAPDQRERVVFITGGAFTPESRAFLESLPPGRCLLKPLAADVLRALVREQLARA</sequence>
<feature type="signal peptide" evidence="6">
    <location>
        <begin position="1"/>
        <end position="22"/>
    </location>
</feature>
<evidence type="ECO:0000259" key="8">
    <source>
        <dbReference type="PROSITE" id="PS50110"/>
    </source>
</evidence>
<dbReference type="InterPro" id="IPR003594">
    <property type="entry name" value="HATPase_dom"/>
</dbReference>
<organism evidence="9 10">
    <name type="scientific">Pyxidicoccus parkwayensis</name>
    <dbReference type="NCBI Taxonomy" id="2813578"/>
    <lineage>
        <taxon>Bacteria</taxon>
        <taxon>Pseudomonadati</taxon>
        <taxon>Myxococcota</taxon>
        <taxon>Myxococcia</taxon>
        <taxon>Myxococcales</taxon>
        <taxon>Cystobacterineae</taxon>
        <taxon>Myxococcaceae</taxon>
        <taxon>Pyxidicoccus</taxon>
    </lineage>
</organism>
<dbReference type="PROSITE" id="PS50109">
    <property type="entry name" value="HIS_KIN"/>
    <property type="match status" value="1"/>
</dbReference>
<dbReference type="Pfam" id="PF02518">
    <property type="entry name" value="HATPase_c"/>
    <property type="match status" value="1"/>
</dbReference>
<evidence type="ECO:0000313" key="10">
    <source>
        <dbReference type="Proteomes" id="UP000662747"/>
    </source>
</evidence>
<feature type="chain" id="PRO_5045501983" description="histidine kinase" evidence="6">
    <location>
        <begin position="23"/>
        <end position="1306"/>
    </location>
</feature>
<dbReference type="RefSeq" id="WP_206722879.1">
    <property type="nucleotide sequence ID" value="NZ_CP071090.1"/>
</dbReference>
<dbReference type="SUPFAM" id="SSF55874">
    <property type="entry name" value="ATPase domain of HSP90 chaperone/DNA topoisomerase II/histidine kinase"/>
    <property type="match status" value="1"/>
</dbReference>
<dbReference type="InterPro" id="IPR003661">
    <property type="entry name" value="HisK_dim/P_dom"/>
</dbReference>
<dbReference type="CDD" id="cd00156">
    <property type="entry name" value="REC"/>
    <property type="match status" value="1"/>
</dbReference>
<dbReference type="InterPro" id="IPR011110">
    <property type="entry name" value="Reg_prop"/>
</dbReference>
<comment type="catalytic activity">
    <reaction evidence="1">
        <text>ATP + protein L-histidine = ADP + protein N-phospho-L-histidine.</text>
        <dbReference type="EC" id="2.7.13.3"/>
    </reaction>
</comment>
<dbReference type="CDD" id="cd00130">
    <property type="entry name" value="PAS"/>
    <property type="match status" value="1"/>
</dbReference>
<dbReference type="Gene3D" id="2.60.40.10">
    <property type="entry name" value="Immunoglobulins"/>
    <property type="match status" value="1"/>
</dbReference>
<evidence type="ECO:0000256" key="3">
    <source>
        <dbReference type="ARBA" id="ARBA00022553"/>
    </source>
</evidence>
<dbReference type="PANTHER" id="PTHR43547:SF2">
    <property type="entry name" value="HYBRID SIGNAL TRANSDUCTION HISTIDINE KINASE C"/>
    <property type="match status" value="1"/>
</dbReference>
<name>A0ABX7NV84_9BACT</name>
<keyword evidence="10" id="KW-1185">Reference proteome</keyword>
<feature type="coiled-coil region" evidence="5">
    <location>
        <begin position="760"/>
        <end position="801"/>
    </location>
</feature>
<dbReference type="Gene3D" id="3.30.565.10">
    <property type="entry name" value="Histidine kinase-like ATPase, C-terminal domain"/>
    <property type="match status" value="1"/>
</dbReference>
<dbReference type="InterPro" id="IPR015943">
    <property type="entry name" value="WD40/YVTN_repeat-like_dom_sf"/>
</dbReference>
<dbReference type="InterPro" id="IPR013783">
    <property type="entry name" value="Ig-like_fold"/>
</dbReference>
<dbReference type="InterPro" id="IPR005467">
    <property type="entry name" value="His_kinase_dom"/>
</dbReference>
<evidence type="ECO:0000256" key="5">
    <source>
        <dbReference type="SAM" id="Coils"/>
    </source>
</evidence>
<dbReference type="PROSITE" id="PS50110">
    <property type="entry name" value="RESPONSE_REGULATORY"/>
    <property type="match status" value="1"/>
</dbReference>
<keyword evidence="6" id="KW-0732">Signal</keyword>
<dbReference type="Proteomes" id="UP000662747">
    <property type="component" value="Chromosome"/>
</dbReference>
<protein>
    <recommendedName>
        <fullName evidence="2">histidine kinase</fullName>
        <ecNumber evidence="2">2.7.13.3</ecNumber>
    </recommendedName>
</protein>
<feature type="domain" description="Histidine kinase" evidence="7">
    <location>
        <begin position="934"/>
        <end position="1162"/>
    </location>
</feature>
<dbReference type="InterPro" id="IPR035965">
    <property type="entry name" value="PAS-like_dom_sf"/>
</dbReference>
<dbReference type="InterPro" id="IPR011006">
    <property type="entry name" value="CheY-like_superfamily"/>
</dbReference>
<dbReference type="InterPro" id="IPR004358">
    <property type="entry name" value="Sig_transdc_His_kin-like_C"/>
</dbReference>
<dbReference type="Gene3D" id="3.40.50.2300">
    <property type="match status" value="1"/>
</dbReference>
<dbReference type="SMART" id="SM00448">
    <property type="entry name" value="REC"/>
    <property type="match status" value="1"/>
</dbReference>
<dbReference type="Gene3D" id="1.10.287.130">
    <property type="match status" value="1"/>
</dbReference>
<gene>
    <name evidence="9" type="ORF">JY651_39950</name>
</gene>
<dbReference type="EC" id="2.7.13.3" evidence="2"/>
<accession>A0ABX7NV84</accession>
<evidence type="ECO:0000259" key="7">
    <source>
        <dbReference type="PROSITE" id="PS50109"/>
    </source>
</evidence>
<dbReference type="SMART" id="SM00387">
    <property type="entry name" value="HATPase_c"/>
    <property type="match status" value="1"/>
</dbReference>
<dbReference type="Pfam" id="PF07495">
    <property type="entry name" value="Y_Y_Y"/>
    <property type="match status" value="1"/>
</dbReference>
<feature type="modified residue" description="4-aspartylphosphate" evidence="4">
    <location>
        <position position="1235"/>
    </location>
</feature>
<dbReference type="InterPro" id="IPR036097">
    <property type="entry name" value="HisK_dim/P_sf"/>
</dbReference>
<dbReference type="Pfam" id="PF07494">
    <property type="entry name" value="Reg_prop"/>
    <property type="match status" value="5"/>
</dbReference>
<dbReference type="PRINTS" id="PR00344">
    <property type="entry name" value="BCTRLSENSOR"/>
</dbReference>
<evidence type="ECO:0000313" key="9">
    <source>
        <dbReference type="EMBL" id="QSQ21301.1"/>
    </source>
</evidence>